<organism evidence="13 14">
    <name type="scientific">Anabarilius grahami</name>
    <name type="common">Kanglang fish</name>
    <name type="synonym">Barilius grahami</name>
    <dbReference type="NCBI Taxonomy" id="495550"/>
    <lineage>
        <taxon>Eukaryota</taxon>
        <taxon>Metazoa</taxon>
        <taxon>Chordata</taxon>
        <taxon>Craniata</taxon>
        <taxon>Vertebrata</taxon>
        <taxon>Euteleostomi</taxon>
        <taxon>Actinopterygii</taxon>
        <taxon>Neopterygii</taxon>
        <taxon>Teleostei</taxon>
        <taxon>Ostariophysi</taxon>
        <taxon>Cypriniformes</taxon>
        <taxon>Xenocyprididae</taxon>
        <taxon>Xenocypridinae</taxon>
        <taxon>Xenocypridinae incertae sedis</taxon>
        <taxon>Anabarilius</taxon>
    </lineage>
</organism>
<dbReference type="InterPro" id="IPR051223">
    <property type="entry name" value="Polycystin"/>
</dbReference>
<feature type="signal peptide" evidence="10">
    <location>
        <begin position="1"/>
        <end position="23"/>
    </location>
</feature>
<evidence type="ECO:0000256" key="7">
    <source>
        <dbReference type="ARBA" id="ARBA00023157"/>
    </source>
</evidence>
<feature type="transmembrane region" description="Helical" evidence="9">
    <location>
        <begin position="941"/>
        <end position="964"/>
    </location>
</feature>
<dbReference type="SUPFAM" id="SSF56436">
    <property type="entry name" value="C-type lectin-like"/>
    <property type="match status" value="1"/>
</dbReference>
<feature type="transmembrane region" description="Helical" evidence="9">
    <location>
        <begin position="710"/>
        <end position="731"/>
    </location>
</feature>
<feature type="domain" description="PLAT" evidence="11">
    <location>
        <begin position="509"/>
        <end position="626"/>
    </location>
</feature>
<dbReference type="PANTHER" id="PTHR10877">
    <property type="entry name" value="POLYCYSTIN FAMILY MEMBER"/>
    <property type="match status" value="1"/>
</dbReference>
<keyword evidence="14" id="KW-1185">Reference proteome</keyword>
<dbReference type="InterPro" id="IPR000203">
    <property type="entry name" value="GPS"/>
</dbReference>
<dbReference type="GO" id="GO:0016020">
    <property type="term" value="C:membrane"/>
    <property type="evidence" value="ECO:0007669"/>
    <property type="project" value="UniProtKB-SubCell"/>
</dbReference>
<keyword evidence="7" id="KW-1015">Disulfide bond</keyword>
<comment type="subcellular location">
    <subcellularLocation>
        <location evidence="1">Membrane</location>
    </subcellularLocation>
</comment>
<dbReference type="InterPro" id="IPR001096">
    <property type="entry name" value="Peptidase_C13"/>
</dbReference>
<evidence type="ECO:0000259" key="11">
    <source>
        <dbReference type="PROSITE" id="PS50095"/>
    </source>
</evidence>
<dbReference type="GO" id="GO:0005262">
    <property type="term" value="F:calcium channel activity"/>
    <property type="evidence" value="ECO:0007669"/>
    <property type="project" value="TreeGrafter"/>
</dbReference>
<dbReference type="InterPro" id="IPR016186">
    <property type="entry name" value="C-type_lectin-like/link_sf"/>
</dbReference>
<evidence type="ECO:0000313" key="13">
    <source>
        <dbReference type="EMBL" id="ROL41187.1"/>
    </source>
</evidence>
<dbReference type="CDD" id="cd00037">
    <property type="entry name" value="CLECT"/>
    <property type="match status" value="1"/>
</dbReference>
<dbReference type="Gene3D" id="2.60.220.50">
    <property type="match status" value="1"/>
</dbReference>
<evidence type="ECO:0000256" key="2">
    <source>
        <dbReference type="ARBA" id="ARBA00007200"/>
    </source>
</evidence>
<accession>A0A3N0Y4U6</accession>
<dbReference type="InterPro" id="IPR016187">
    <property type="entry name" value="CTDL_fold"/>
</dbReference>
<name>A0A3N0Y4U6_ANAGA</name>
<dbReference type="GO" id="GO:0008233">
    <property type="term" value="F:peptidase activity"/>
    <property type="evidence" value="ECO:0007669"/>
    <property type="project" value="InterPro"/>
</dbReference>
<dbReference type="GO" id="GO:0050982">
    <property type="term" value="P:detection of mechanical stimulus"/>
    <property type="evidence" value="ECO:0007669"/>
    <property type="project" value="TreeGrafter"/>
</dbReference>
<reference evidence="13 14" key="1">
    <citation type="submission" date="2018-10" db="EMBL/GenBank/DDBJ databases">
        <title>Genome assembly for a Yunnan-Guizhou Plateau 3E fish, Anabarilius grahami (Regan), and its evolutionary and genetic applications.</title>
        <authorList>
            <person name="Jiang W."/>
        </authorList>
    </citation>
    <scope>NUCLEOTIDE SEQUENCE [LARGE SCALE GENOMIC DNA]</scope>
    <source>
        <strain evidence="13">AG-KIZ</strain>
        <tissue evidence="13">Muscle</tissue>
    </source>
</reference>
<dbReference type="InterPro" id="IPR001024">
    <property type="entry name" value="PLAT/LH2_dom"/>
</dbReference>
<comment type="caution">
    <text evidence="8">Lacks conserved residue(s) required for the propagation of feature annotation.</text>
</comment>
<dbReference type="InterPro" id="IPR046338">
    <property type="entry name" value="GAIN_dom_sf"/>
</dbReference>
<evidence type="ECO:0000256" key="9">
    <source>
        <dbReference type="SAM" id="Phobius"/>
    </source>
</evidence>
<feature type="chain" id="PRO_5017929171" evidence="10">
    <location>
        <begin position="24"/>
        <end position="1188"/>
    </location>
</feature>
<evidence type="ECO:0000256" key="1">
    <source>
        <dbReference type="ARBA" id="ARBA00004370"/>
    </source>
</evidence>
<dbReference type="InterPro" id="IPR057244">
    <property type="entry name" value="GAIN_B"/>
</dbReference>
<dbReference type="Pfam" id="PF01477">
    <property type="entry name" value="PLAT"/>
    <property type="match status" value="1"/>
</dbReference>
<dbReference type="PROSITE" id="PS50221">
    <property type="entry name" value="GAIN_B"/>
    <property type="match status" value="1"/>
</dbReference>
<keyword evidence="10" id="KW-0732">Signal</keyword>
<dbReference type="Pfam" id="PF01650">
    <property type="entry name" value="Peptidase_C13"/>
    <property type="match status" value="2"/>
</dbReference>
<dbReference type="InterPro" id="IPR042060">
    <property type="entry name" value="PLAT_polycystin1"/>
</dbReference>
<dbReference type="CDD" id="cd01752">
    <property type="entry name" value="PLAT_polycystin"/>
    <property type="match status" value="1"/>
</dbReference>
<sequence length="1188" mass="134485">MAVSKQVLAYCWISVVLMRLTTCKDEPEENGLQKYDYGREIHKGIVYEFVQESMPWVEAHERCEKQGGHLLRDMNDEIKELLQSQSKETGPWWVSRDLMYTNSYRGFEPTNPVSDDASDVNKDGFACTYMVMDPFQLVTTPNCSVSFGSLCTRAVHLWIFTLFIKQFEDLITLAGNIYAKALAENGNIVKELPTGTIYVTRQESNTLGGKSIGSKDGGHCQLPSFSAMTGQLPSGSVNVQLFQFKENPIEMKSNESITGSTCSFSLQKGNTSVKFTNLPENIEIYLPRPEASEPEVVDITWKKGFAVTSTFNISDVNVTVVVAAIPNRNITLSFNLHPPHGANTTSLNQSTIVTYKDGYRWLITPEMTKQVDGTWKVVVFPHDYTSSETLTFKVSVFVSKCLFWDTDLGEWNREGCMVGPKTMPNLTHCLCNHTTFFGSSFFVMPNQVDLSQTAALFKTVNENYIVVVLLSCFFALYLVVVMWAWYADRKALRTRKMTLLEDNHPCAQYNYLFNVQTGHRRGAGTTAKVKVTLQFTEGQSESYNLSDPEKPVFERGGVDVFLLSMPFSLGELQSIEISHDNSGRSPDWYLDKVQVLDLQTQDVSHFLCSTWLRGETCKRTFNSAKMNEIASFGNIFQTRTSSGFRDEHIWVSIVDPPRRSPFTRVQRVSCCMSLLLCTMAINIMFWNLPTDAESPVLLKIGSFELTWQEFMVAVESGLFMFPINILIITIFRHIKPRFLRNKDKADSSKKTTTTTTTTAASVSMNTIMKETIGLLNHLSKSPKNMLAAKEIQPETSGDLFWALNKVNDVLQIMQVEIVGDPHWSYCSRFVFYSLSHISRLLEHVGEKGCFLNEELREARGTVGVLLKKAEMTSLQHTSQSTPIVQVQKKKQGWWLPWWFLFIGWILLFAMSALSTFFTLFYGFQYGRESSIQWVITLTLSLVQSIFILQPLKVIFVAIFFAMILRPVAVENNEEVELLLQDFTLKKAQEMSGKKWILLVSGSKGWEDYQHQANVCCFYQIIKKHGIPDEQIVVMMYDDIAKNPLNPAYGVITSVVDSTDVYEGVPKDYTGKDVTPENFLAALQGDDSTGKKVIKSDKNDNIYVYMTGVGTEGTFQFPEKPMVIFMTSSYSARMLKGLSESGNAYALTACDENIQSTPSDYDKDRNIYLSDQFSSTWLKYLNTVCVFCQ</sequence>
<feature type="transmembrane region" description="Helical" evidence="9">
    <location>
        <begin position="464"/>
        <end position="487"/>
    </location>
</feature>
<evidence type="ECO:0000256" key="8">
    <source>
        <dbReference type="PROSITE-ProRule" id="PRU00152"/>
    </source>
</evidence>
<protein>
    <submittedName>
        <fullName evidence="13">Polycystic kidney disease protein 1-like 2</fullName>
    </submittedName>
</protein>
<dbReference type="Proteomes" id="UP000281406">
    <property type="component" value="Unassembled WGS sequence"/>
</dbReference>
<dbReference type="SMART" id="SM00308">
    <property type="entry name" value="LH2"/>
    <property type="match status" value="1"/>
</dbReference>
<evidence type="ECO:0000256" key="3">
    <source>
        <dbReference type="ARBA" id="ARBA00009941"/>
    </source>
</evidence>
<dbReference type="Gene3D" id="3.10.100.10">
    <property type="entry name" value="Mannose-Binding Protein A, subunit A"/>
    <property type="match status" value="1"/>
</dbReference>
<dbReference type="SMART" id="SM00303">
    <property type="entry name" value="GPS"/>
    <property type="match status" value="1"/>
</dbReference>
<feature type="domain" description="GAIN-B" evidence="12">
    <location>
        <begin position="309"/>
        <end position="449"/>
    </location>
</feature>
<dbReference type="PANTHER" id="PTHR10877:SF197">
    <property type="entry name" value="POLYCYSTIC KIDNEY DISEASE PROTEIN 1-LIKE 2"/>
    <property type="match status" value="1"/>
</dbReference>
<evidence type="ECO:0000256" key="10">
    <source>
        <dbReference type="SAM" id="SignalP"/>
    </source>
</evidence>
<dbReference type="Pfam" id="PF01825">
    <property type="entry name" value="GPS"/>
    <property type="match status" value="1"/>
</dbReference>
<dbReference type="PRINTS" id="PR00776">
    <property type="entry name" value="HEMOGLOBNASE"/>
</dbReference>
<dbReference type="FunFam" id="2.60.60.20:FF:000008">
    <property type="entry name" value="Polycystic kidney disease 1-like 2, isoform CRA_a"/>
    <property type="match status" value="1"/>
</dbReference>
<keyword evidence="4 9" id="KW-0812">Transmembrane</keyword>
<keyword evidence="5 9" id="KW-1133">Transmembrane helix</keyword>
<comment type="similarity">
    <text evidence="2">Belongs to the polycystin family.</text>
</comment>
<dbReference type="Gene3D" id="2.60.60.20">
    <property type="entry name" value="PLAT/LH2 domain"/>
    <property type="match status" value="1"/>
</dbReference>
<evidence type="ECO:0000256" key="5">
    <source>
        <dbReference type="ARBA" id="ARBA00022989"/>
    </source>
</evidence>
<comment type="caution">
    <text evidence="13">The sequence shown here is derived from an EMBL/GenBank/DDBJ whole genome shotgun (WGS) entry which is preliminary data.</text>
</comment>
<dbReference type="SUPFAM" id="SSF49723">
    <property type="entry name" value="Lipase/lipooxygenase domain (PLAT/LH2 domain)"/>
    <property type="match status" value="1"/>
</dbReference>
<dbReference type="OrthoDB" id="2121937at2759"/>
<evidence type="ECO:0000313" key="14">
    <source>
        <dbReference type="Proteomes" id="UP000281406"/>
    </source>
</evidence>
<proteinExistence type="inferred from homology"/>
<dbReference type="AlphaFoldDB" id="A0A3N0Y4U6"/>
<gene>
    <name evidence="13" type="ORF">DPX16_10339</name>
</gene>
<evidence type="ECO:0000259" key="12">
    <source>
        <dbReference type="PROSITE" id="PS50221"/>
    </source>
</evidence>
<evidence type="ECO:0000256" key="6">
    <source>
        <dbReference type="ARBA" id="ARBA00023136"/>
    </source>
</evidence>
<dbReference type="EMBL" id="RJVU01052005">
    <property type="protein sequence ID" value="ROL41187.1"/>
    <property type="molecule type" value="Genomic_DNA"/>
</dbReference>
<dbReference type="GO" id="GO:0006508">
    <property type="term" value="P:proteolysis"/>
    <property type="evidence" value="ECO:0007669"/>
    <property type="project" value="InterPro"/>
</dbReference>
<evidence type="ECO:0000256" key="4">
    <source>
        <dbReference type="ARBA" id="ARBA00022692"/>
    </source>
</evidence>
<keyword evidence="6 9" id="KW-0472">Membrane</keyword>
<dbReference type="PROSITE" id="PS50095">
    <property type="entry name" value="PLAT"/>
    <property type="match status" value="1"/>
</dbReference>
<comment type="similarity">
    <text evidence="3">Belongs to the peptidase C13 family.</text>
</comment>
<dbReference type="InterPro" id="IPR036392">
    <property type="entry name" value="PLAT/LH2_dom_sf"/>
</dbReference>
<dbReference type="Gene3D" id="3.40.50.1460">
    <property type="match status" value="2"/>
</dbReference>
<feature type="transmembrane region" description="Helical" evidence="9">
    <location>
        <begin position="897"/>
        <end position="921"/>
    </location>
</feature>
<feature type="transmembrane region" description="Helical" evidence="9">
    <location>
        <begin position="668"/>
        <end position="688"/>
    </location>
</feature>